<sequence>MRELLDGDSIRPGHAVEHCFIDDEPQPDAGTTIKDGSPVHSLLDLALNLGIGKRGQGRVEDASRMASR</sequence>
<dbReference type="EMBL" id="BAABHS010000007">
    <property type="protein sequence ID" value="GAA4961015.1"/>
    <property type="molecule type" value="Genomic_DNA"/>
</dbReference>
<accession>A0ABP9H464</accession>
<organism evidence="1 2">
    <name type="scientific">Yinghuangia aomiensis</name>
    <dbReference type="NCBI Taxonomy" id="676205"/>
    <lineage>
        <taxon>Bacteria</taxon>
        <taxon>Bacillati</taxon>
        <taxon>Actinomycetota</taxon>
        <taxon>Actinomycetes</taxon>
        <taxon>Kitasatosporales</taxon>
        <taxon>Streptomycetaceae</taxon>
        <taxon>Yinghuangia</taxon>
    </lineage>
</organism>
<comment type="caution">
    <text evidence="1">The sequence shown here is derived from an EMBL/GenBank/DDBJ whole genome shotgun (WGS) entry which is preliminary data.</text>
</comment>
<reference evidence="2" key="1">
    <citation type="journal article" date="2019" name="Int. J. Syst. Evol. Microbiol.">
        <title>The Global Catalogue of Microorganisms (GCM) 10K type strain sequencing project: providing services to taxonomists for standard genome sequencing and annotation.</title>
        <authorList>
            <consortium name="The Broad Institute Genomics Platform"/>
            <consortium name="The Broad Institute Genome Sequencing Center for Infectious Disease"/>
            <person name="Wu L."/>
            <person name="Ma J."/>
        </authorList>
    </citation>
    <scope>NUCLEOTIDE SEQUENCE [LARGE SCALE GENOMIC DNA]</scope>
    <source>
        <strain evidence="2">JCM 17986</strain>
    </source>
</reference>
<gene>
    <name evidence="1" type="ORF">GCM10023205_25540</name>
</gene>
<evidence type="ECO:0000313" key="2">
    <source>
        <dbReference type="Proteomes" id="UP001500466"/>
    </source>
</evidence>
<dbReference type="Proteomes" id="UP001500466">
    <property type="component" value="Unassembled WGS sequence"/>
</dbReference>
<protein>
    <submittedName>
        <fullName evidence="1">Uncharacterized protein</fullName>
    </submittedName>
</protein>
<evidence type="ECO:0000313" key="1">
    <source>
        <dbReference type="EMBL" id="GAA4961015.1"/>
    </source>
</evidence>
<name>A0ABP9H464_9ACTN</name>
<keyword evidence="2" id="KW-1185">Reference proteome</keyword>
<proteinExistence type="predicted"/>